<evidence type="ECO:0000313" key="2">
    <source>
        <dbReference type="EMBL" id="MBI8990426.1"/>
    </source>
</evidence>
<gene>
    <name evidence="2" type="ORF">JDV75_11770</name>
</gene>
<accession>A0A934M5R2</accession>
<dbReference type="PANTHER" id="PTHR31435">
    <property type="entry name" value="PROTEIN NATD1"/>
    <property type="match status" value="1"/>
</dbReference>
<dbReference type="InterPro" id="IPR031165">
    <property type="entry name" value="GNAT_YJDJ"/>
</dbReference>
<evidence type="ECO:0000313" key="3">
    <source>
        <dbReference type="Proteomes" id="UP000645966"/>
    </source>
</evidence>
<protein>
    <submittedName>
        <fullName evidence="2">N-acetyltransferase</fullName>
    </submittedName>
</protein>
<name>A0A934M5R2_9CORY</name>
<dbReference type="Gene3D" id="3.40.630.30">
    <property type="match status" value="1"/>
</dbReference>
<dbReference type="CDD" id="cd04301">
    <property type="entry name" value="NAT_SF"/>
    <property type="match status" value="1"/>
</dbReference>
<keyword evidence="3" id="KW-1185">Reference proteome</keyword>
<dbReference type="InterPro" id="IPR016181">
    <property type="entry name" value="Acyl_CoA_acyltransferase"/>
</dbReference>
<evidence type="ECO:0000259" key="1">
    <source>
        <dbReference type="PROSITE" id="PS51729"/>
    </source>
</evidence>
<feature type="domain" description="N-acetyltransferase" evidence="1">
    <location>
        <begin position="9"/>
        <end position="101"/>
    </location>
</feature>
<dbReference type="Pfam" id="PF14542">
    <property type="entry name" value="Acetyltransf_CG"/>
    <property type="match status" value="1"/>
</dbReference>
<proteinExistence type="predicted"/>
<organism evidence="2 3">
    <name type="scientific">Corynebacterium meridianum</name>
    <dbReference type="NCBI Taxonomy" id="2765363"/>
    <lineage>
        <taxon>Bacteria</taxon>
        <taxon>Bacillati</taxon>
        <taxon>Actinomycetota</taxon>
        <taxon>Actinomycetes</taxon>
        <taxon>Mycobacteriales</taxon>
        <taxon>Corynebacteriaceae</taxon>
        <taxon>Corynebacterium</taxon>
    </lineage>
</organism>
<dbReference type="PANTHER" id="PTHR31435:SF9">
    <property type="entry name" value="PROTEIN NATD1"/>
    <property type="match status" value="1"/>
</dbReference>
<dbReference type="EMBL" id="JAEIOS010000015">
    <property type="protein sequence ID" value="MBI8990426.1"/>
    <property type="molecule type" value="Genomic_DNA"/>
</dbReference>
<sequence length="106" mass="11528">MTAVGHQVTHDAQNHRYVITVDGAEAGYAAYVLETPVSDAPAVRDFNHTVIAPGYRGQGLSSPLIRFALYDTLRTDLTYRATCSAVKHFIDKHPAYADGLAGPVQR</sequence>
<dbReference type="InterPro" id="IPR045057">
    <property type="entry name" value="Gcn5-rel_NAT"/>
</dbReference>
<reference evidence="2" key="1">
    <citation type="submission" date="2020-12" db="EMBL/GenBank/DDBJ databases">
        <title>Genome public.</title>
        <authorList>
            <person name="Sun Q."/>
        </authorList>
    </citation>
    <scope>NUCLEOTIDE SEQUENCE</scope>
    <source>
        <strain evidence="2">CCM 8863</strain>
    </source>
</reference>
<dbReference type="PROSITE" id="PS51729">
    <property type="entry name" value="GNAT_YJDJ"/>
    <property type="match status" value="1"/>
</dbReference>
<dbReference type="SUPFAM" id="SSF55729">
    <property type="entry name" value="Acyl-CoA N-acyltransferases (Nat)"/>
    <property type="match status" value="1"/>
</dbReference>
<comment type="caution">
    <text evidence="2">The sequence shown here is derived from an EMBL/GenBank/DDBJ whole genome shotgun (WGS) entry which is preliminary data.</text>
</comment>
<dbReference type="RefSeq" id="WP_198739418.1">
    <property type="nucleotide sequence ID" value="NZ_JAEIOS010000015.1"/>
</dbReference>
<dbReference type="Proteomes" id="UP000645966">
    <property type="component" value="Unassembled WGS sequence"/>
</dbReference>
<dbReference type="AlphaFoldDB" id="A0A934M5R2"/>